<reference evidence="9 10" key="1">
    <citation type="submission" date="2019-07" db="EMBL/GenBank/DDBJ databases">
        <title>Bifidobacterium asteroides genomes.</title>
        <authorList>
            <person name="Zheng H."/>
        </authorList>
    </citation>
    <scope>NUCLEOTIDE SEQUENCE [LARGE SCALE GENOMIC DNA]</scope>
    <source>
        <strain evidence="9 10">W8102</strain>
    </source>
</reference>
<comment type="caution">
    <text evidence="9">The sequence shown here is derived from an EMBL/GenBank/DDBJ whole genome shotgun (WGS) entry which is preliminary data.</text>
</comment>
<dbReference type="GO" id="GO:0005886">
    <property type="term" value="C:plasma membrane"/>
    <property type="evidence" value="ECO:0007669"/>
    <property type="project" value="UniProtKB-SubCell"/>
</dbReference>
<dbReference type="AlphaFoldDB" id="A0A556R470"/>
<keyword evidence="10" id="KW-1185">Reference proteome</keyword>
<accession>A0A556R470</accession>
<feature type="domain" description="VTT" evidence="8">
    <location>
        <begin position="34"/>
        <end position="159"/>
    </location>
</feature>
<dbReference type="RefSeq" id="WP_144085519.1">
    <property type="nucleotide sequence ID" value="NZ_VMHK01000002.1"/>
</dbReference>
<feature type="transmembrane region" description="Helical" evidence="7">
    <location>
        <begin position="170"/>
        <end position="191"/>
    </location>
</feature>
<keyword evidence="6 7" id="KW-0472">Membrane</keyword>
<evidence type="ECO:0000256" key="6">
    <source>
        <dbReference type="ARBA" id="ARBA00023136"/>
    </source>
</evidence>
<evidence type="ECO:0000259" key="8">
    <source>
        <dbReference type="Pfam" id="PF09335"/>
    </source>
</evidence>
<evidence type="ECO:0000256" key="5">
    <source>
        <dbReference type="ARBA" id="ARBA00022989"/>
    </source>
</evidence>
<comment type="similarity">
    <text evidence="2">Belongs to the DedA family.</text>
</comment>
<sequence>MTAVNAWLLDAVTGGWGLVVLFLAAFLDALIIPIPTELMVLATASAFRASGRPLPVLVFLVCALAFVGGDACTYGLGRMVPLNRLAVFRGAAGKAVTSWAHRALLQGGGFFTLASRFVPSGRTVVNLTAGAARYPLNRYLPLAALAGLLWSIYMWTLGYLAASWLENNPLAVMAIGFLAGMVVGLVCDLAMRALTRKRR</sequence>
<feature type="transmembrane region" description="Helical" evidence="7">
    <location>
        <begin position="54"/>
        <end position="76"/>
    </location>
</feature>
<dbReference type="EMBL" id="VMHK01000002">
    <property type="protein sequence ID" value="TSJ83661.1"/>
    <property type="molecule type" value="Genomic_DNA"/>
</dbReference>
<keyword evidence="5 7" id="KW-1133">Transmembrane helix</keyword>
<evidence type="ECO:0000256" key="1">
    <source>
        <dbReference type="ARBA" id="ARBA00004651"/>
    </source>
</evidence>
<feature type="transmembrane region" description="Helical" evidence="7">
    <location>
        <begin position="7"/>
        <end position="34"/>
    </location>
</feature>
<dbReference type="Proteomes" id="UP000316508">
    <property type="component" value="Unassembled WGS sequence"/>
</dbReference>
<evidence type="ECO:0000256" key="3">
    <source>
        <dbReference type="ARBA" id="ARBA00022475"/>
    </source>
</evidence>
<feature type="transmembrane region" description="Helical" evidence="7">
    <location>
        <begin position="142"/>
        <end position="164"/>
    </location>
</feature>
<keyword evidence="3" id="KW-1003">Cell membrane</keyword>
<dbReference type="PANTHER" id="PTHR42709:SF6">
    <property type="entry name" value="UNDECAPRENYL PHOSPHATE TRANSPORTER A"/>
    <property type="match status" value="1"/>
</dbReference>
<comment type="subcellular location">
    <subcellularLocation>
        <location evidence="1">Cell membrane</location>
        <topology evidence="1">Multi-pass membrane protein</topology>
    </subcellularLocation>
</comment>
<evidence type="ECO:0000256" key="4">
    <source>
        <dbReference type="ARBA" id="ARBA00022692"/>
    </source>
</evidence>
<dbReference type="PANTHER" id="PTHR42709">
    <property type="entry name" value="ALKALINE PHOSPHATASE LIKE PROTEIN"/>
    <property type="match status" value="1"/>
</dbReference>
<dbReference type="InterPro" id="IPR051311">
    <property type="entry name" value="DedA_domain"/>
</dbReference>
<dbReference type="Pfam" id="PF09335">
    <property type="entry name" value="VTT_dom"/>
    <property type="match status" value="1"/>
</dbReference>
<dbReference type="InterPro" id="IPR032816">
    <property type="entry name" value="VTT_dom"/>
</dbReference>
<organism evidence="9 10">
    <name type="scientific">Bifidobacterium apousia</name>
    <dbReference type="NCBI Taxonomy" id="2750996"/>
    <lineage>
        <taxon>Bacteria</taxon>
        <taxon>Bacillati</taxon>
        <taxon>Actinomycetota</taxon>
        <taxon>Actinomycetes</taxon>
        <taxon>Bifidobacteriales</taxon>
        <taxon>Bifidobacteriaceae</taxon>
        <taxon>Bifidobacterium</taxon>
    </lineage>
</organism>
<gene>
    <name evidence="9" type="ORF">FPK30_04825</name>
</gene>
<name>A0A556R470_9BIFI</name>
<evidence type="ECO:0000313" key="10">
    <source>
        <dbReference type="Proteomes" id="UP000316508"/>
    </source>
</evidence>
<proteinExistence type="inferred from homology"/>
<protein>
    <recommendedName>
        <fullName evidence="8">VTT domain-containing protein</fullName>
    </recommendedName>
</protein>
<keyword evidence="4 7" id="KW-0812">Transmembrane</keyword>
<evidence type="ECO:0000256" key="2">
    <source>
        <dbReference type="ARBA" id="ARBA00010792"/>
    </source>
</evidence>
<evidence type="ECO:0000256" key="7">
    <source>
        <dbReference type="SAM" id="Phobius"/>
    </source>
</evidence>
<evidence type="ECO:0000313" key="9">
    <source>
        <dbReference type="EMBL" id="TSJ83661.1"/>
    </source>
</evidence>